<sequence length="134" mass="14998">MAVVTLHSLGNGALDVFASLATFDVGYFRTGLDTILSTGTFVFTLMVDFVAIYLTPLVSDVFFYLTTAFFLFYIYLAASVLFDLRNCREKRVCVTNTPNVLTDEVVYLVISLMLNGNRKKGDYKLTTKIEDFGP</sequence>
<keyword evidence="1" id="KW-0812">Transmembrane</keyword>
<protein>
    <submittedName>
        <fullName evidence="2">Uncharacterized protein</fullName>
    </submittedName>
</protein>
<keyword evidence="3" id="KW-1185">Reference proteome</keyword>
<feature type="transmembrane region" description="Helical" evidence="1">
    <location>
        <begin position="35"/>
        <end position="55"/>
    </location>
</feature>
<gene>
    <name evidence="2" type="ORF">Fmac_001375</name>
</gene>
<evidence type="ECO:0000256" key="1">
    <source>
        <dbReference type="SAM" id="Phobius"/>
    </source>
</evidence>
<name>A0ABD1NJQ7_9FABA</name>
<evidence type="ECO:0000313" key="3">
    <source>
        <dbReference type="Proteomes" id="UP001603857"/>
    </source>
</evidence>
<keyword evidence="1" id="KW-0472">Membrane</keyword>
<keyword evidence="1" id="KW-1133">Transmembrane helix</keyword>
<dbReference type="Gene3D" id="3.40.50.720">
    <property type="entry name" value="NAD(P)-binding Rossmann-like Domain"/>
    <property type="match status" value="1"/>
</dbReference>
<reference evidence="2 3" key="1">
    <citation type="submission" date="2024-08" db="EMBL/GenBank/DDBJ databases">
        <title>Insights into the chromosomal genome structure of Flemingia macrophylla.</title>
        <authorList>
            <person name="Ding Y."/>
            <person name="Zhao Y."/>
            <person name="Bi W."/>
            <person name="Wu M."/>
            <person name="Zhao G."/>
            <person name="Gong Y."/>
            <person name="Li W."/>
            <person name="Zhang P."/>
        </authorList>
    </citation>
    <scope>NUCLEOTIDE SEQUENCE [LARGE SCALE GENOMIC DNA]</scope>
    <source>
        <strain evidence="2">DYQJB</strain>
        <tissue evidence="2">Leaf</tissue>
    </source>
</reference>
<comment type="caution">
    <text evidence="2">The sequence shown here is derived from an EMBL/GenBank/DDBJ whole genome shotgun (WGS) entry which is preliminary data.</text>
</comment>
<organism evidence="2 3">
    <name type="scientific">Flemingia macrophylla</name>
    <dbReference type="NCBI Taxonomy" id="520843"/>
    <lineage>
        <taxon>Eukaryota</taxon>
        <taxon>Viridiplantae</taxon>
        <taxon>Streptophyta</taxon>
        <taxon>Embryophyta</taxon>
        <taxon>Tracheophyta</taxon>
        <taxon>Spermatophyta</taxon>
        <taxon>Magnoliopsida</taxon>
        <taxon>eudicotyledons</taxon>
        <taxon>Gunneridae</taxon>
        <taxon>Pentapetalae</taxon>
        <taxon>rosids</taxon>
        <taxon>fabids</taxon>
        <taxon>Fabales</taxon>
        <taxon>Fabaceae</taxon>
        <taxon>Papilionoideae</taxon>
        <taxon>50 kb inversion clade</taxon>
        <taxon>NPAAA clade</taxon>
        <taxon>indigoferoid/millettioid clade</taxon>
        <taxon>Phaseoleae</taxon>
        <taxon>Flemingia</taxon>
    </lineage>
</organism>
<evidence type="ECO:0000313" key="2">
    <source>
        <dbReference type="EMBL" id="KAL2347375.1"/>
    </source>
</evidence>
<feature type="transmembrane region" description="Helical" evidence="1">
    <location>
        <begin position="61"/>
        <end position="82"/>
    </location>
</feature>
<accession>A0ABD1NJQ7</accession>
<dbReference type="AlphaFoldDB" id="A0ABD1NJQ7"/>
<dbReference type="Proteomes" id="UP001603857">
    <property type="component" value="Unassembled WGS sequence"/>
</dbReference>
<proteinExistence type="predicted"/>
<dbReference type="EMBL" id="JBGMDY010000001">
    <property type="protein sequence ID" value="KAL2347375.1"/>
    <property type="molecule type" value="Genomic_DNA"/>
</dbReference>